<name>A0ABQ9GVB5_9NEOP</name>
<comment type="caution">
    <text evidence="1">The sequence shown here is derived from an EMBL/GenBank/DDBJ whole genome shotgun (WGS) entry which is preliminary data.</text>
</comment>
<reference evidence="1 2" key="1">
    <citation type="submission" date="2023-02" db="EMBL/GenBank/DDBJ databases">
        <title>LHISI_Scaffold_Assembly.</title>
        <authorList>
            <person name="Stuart O.P."/>
            <person name="Cleave R."/>
            <person name="Magrath M.J.L."/>
            <person name="Mikheyev A.S."/>
        </authorList>
    </citation>
    <scope>NUCLEOTIDE SEQUENCE [LARGE SCALE GENOMIC DNA]</scope>
    <source>
        <strain evidence="1">Daus_M_001</strain>
        <tissue evidence="1">Leg muscle</tissue>
    </source>
</reference>
<evidence type="ECO:0000313" key="1">
    <source>
        <dbReference type="EMBL" id="KAJ8875983.1"/>
    </source>
</evidence>
<protein>
    <submittedName>
        <fullName evidence="1">Uncharacterized protein</fullName>
    </submittedName>
</protein>
<organism evidence="1 2">
    <name type="scientific">Dryococelus australis</name>
    <dbReference type="NCBI Taxonomy" id="614101"/>
    <lineage>
        <taxon>Eukaryota</taxon>
        <taxon>Metazoa</taxon>
        <taxon>Ecdysozoa</taxon>
        <taxon>Arthropoda</taxon>
        <taxon>Hexapoda</taxon>
        <taxon>Insecta</taxon>
        <taxon>Pterygota</taxon>
        <taxon>Neoptera</taxon>
        <taxon>Polyneoptera</taxon>
        <taxon>Phasmatodea</taxon>
        <taxon>Verophasmatodea</taxon>
        <taxon>Anareolatae</taxon>
        <taxon>Phasmatidae</taxon>
        <taxon>Eurycanthinae</taxon>
        <taxon>Dryococelus</taxon>
    </lineage>
</organism>
<accession>A0ABQ9GVB5</accession>
<evidence type="ECO:0000313" key="2">
    <source>
        <dbReference type="Proteomes" id="UP001159363"/>
    </source>
</evidence>
<keyword evidence="2" id="KW-1185">Reference proteome</keyword>
<sequence length="92" mass="9953">MKTQRLYNLNGDVELSSMFTQNWEGVVVAELIAHPPPIQANRVHSPAGQLPAPRMWESCRTMPLAGGPSRRSPPSPQCGAAPYLTPFALIGS</sequence>
<dbReference type="EMBL" id="JARBHB010000009">
    <property type="protein sequence ID" value="KAJ8875983.1"/>
    <property type="molecule type" value="Genomic_DNA"/>
</dbReference>
<proteinExistence type="predicted"/>
<gene>
    <name evidence="1" type="ORF">PR048_023891</name>
</gene>
<dbReference type="Proteomes" id="UP001159363">
    <property type="component" value="Chromosome 8"/>
</dbReference>